<comment type="caution">
    <text evidence="1">The sequence shown here is derived from an EMBL/GenBank/DDBJ whole genome shotgun (WGS) entry which is preliminary data.</text>
</comment>
<sequence length="246" mass="26755">MGSDWLTCYLNASPEVNGGLVDDDAAEADNGALKVLLSAERRIASPQSSVLFNKYIKPRSSSVESVSAGQEKRGKLHSQHFMPGCPQPTALGNAMVFDSPEGMNRQVQVHARLSRLPRFCYDVFGHVTRSGKWTRPQPSRNRTSIPPLLTKAKLNEQLWLPGLQTVTPRFEDGGAQATTLGPLARRGMVRRTIGGRDGSEWLRTSGELWAIKRAIDFTSCLGKGRLGRGAVGGGGVVMDGPLQPRY</sequence>
<evidence type="ECO:0000313" key="1">
    <source>
        <dbReference type="EMBL" id="KAJ8354277.1"/>
    </source>
</evidence>
<dbReference type="Proteomes" id="UP001152622">
    <property type="component" value="Chromosome 7"/>
</dbReference>
<reference evidence="1" key="1">
    <citation type="journal article" date="2023" name="Science">
        <title>Genome structures resolve the early diversification of teleost fishes.</title>
        <authorList>
            <person name="Parey E."/>
            <person name="Louis A."/>
            <person name="Montfort J."/>
            <person name="Bouchez O."/>
            <person name="Roques C."/>
            <person name="Iampietro C."/>
            <person name="Lluch J."/>
            <person name="Castinel A."/>
            <person name="Donnadieu C."/>
            <person name="Desvignes T."/>
            <person name="Floi Bucao C."/>
            <person name="Jouanno E."/>
            <person name="Wen M."/>
            <person name="Mejri S."/>
            <person name="Dirks R."/>
            <person name="Jansen H."/>
            <person name="Henkel C."/>
            <person name="Chen W.J."/>
            <person name="Zahm M."/>
            <person name="Cabau C."/>
            <person name="Klopp C."/>
            <person name="Thompson A.W."/>
            <person name="Robinson-Rechavi M."/>
            <person name="Braasch I."/>
            <person name="Lecointre G."/>
            <person name="Bobe J."/>
            <person name="Postlethwait J.H."/>
            <person name="Berthelot C."/>
            <person name="Roest Crollius H."/>
            <person name="Guiguen Y."/>
        </authorList>
    </citation>
    <scope>NUCLEOTIDE SEQUENCE</scope>
    <source>
        <strain evidence="1">WJC10195</strain>
    </source>
</reference>
<keyword evidence="2" id="KW-1185">Reference proteome</keyword>
<organism evidence="1 2">
    <name type="scientific">Synaphobranchus kaupii</name>
    <name type="common">Kaup's arrowtooth eel</name>
    <dbReference type="NCBI Taxonomy" id="118154"/>
    <lineage>
        <taxon>Eukaryota</taxon>
        <taxon>Metazoa</taxon>
        <taxon>Chordata</taxon>
        <taxon>Craniata</taxon>
        <taxon>Vertebrata</taxon>
        <taxon>Euteleostomi</taxon>
        <taxon>Actinopterygii</taxon>
        <taxon>Neopterygii</taxon>
        <taxon>Teleostei</taxon>
        <taxon>Anguilliformes</taxon>
        <taxon>Synaphobranchidae</taxon>
        <taxon>Synaphobranchus</taxon>
    </lineage>
</organism>
<accession>A0A9Q1FAJ5</accession>
<gene>
    <name evidence="1" type="ORF">SKAU_G00218440</name>
</gene>
<proteinExistence type="predicted"/>
<name>A0A9Q1FAJ5_SYNKA</name>
<protein>
    <submittedName>
        <fullName evidence="1">Uncharacterized protein</fullName>
    </submittedName>
</protein>
<dbReference type="AlphaFoldDB" id="A0A9Q1FAJ5"/>
<evidence type="ECO:0000313" key="2">
    <source>
        <dbReference type="Proteomes" id="UP001152622"/>
    </source>
</evidence>
<dbReference type="EMBL" id="JAINUF010000007">
    <property type="protein sequence ID" value="KAJ8354277.1"/>
    <property type="molecule type" value="Genomic_DNA"/>
</dbReference>